<accession>A0A2U8GQH0</accession>
<keyword evidence="1 2" id="KW-0732">Signal</keyword>
<dbReference type="Pfam" id="PF13343">
    <property type="entry name" value="SBP_bac_6"/>
    <property type="match status" value="1"/>
</dbReference>
<evidence type="ECO:0000256" key="2">
    <source>
        <dbReference type="SAM" id="SignalP"/>
    </source>
</evidence>
<reference evidence="3 4" key="1">
    <citation type="submission" date="2017-06" db="EMBL/GenBank/DDBJ databases">
        <title>Azoarcus.</title>
        <authorList>
            <person name="Woo J.-H."/>
            <person name="Kim H.-S."/>
        </authorList>
    </citation>
    <scope>NUCLEOTIDE SEQUENCE [LARGE SCALE GENOMIC DNA]</scope>
    <source>
        <strain evidence="3 4">TSPY31</strain>
    </source>
</reference>
<gene>
    <name evidence="3" type="ORF">CEW83_11510</name>
</gene>
<protein>
    <submittedName>
        <fullName evidence="3">ABC transporter substrate-binding protein</fullName>
    </submittedName>
</protein>
<dbReference type="PANTHER" id="PTHR30006">
    <property type="entry name" value="THIAMINE-BINDING PERIPLASMIC PROTEIN-RELATED"/>
    <property type="match status" value="1"/>
</dbReference>
<evidence type="ECO:0000313" key="4">
    <source>
        <dbReference type="Proteomes" id="UP000244930"/>
    </source>
</evidence>
<dbReference type="GO" id="GO:0030288">
    <property type="term" value="C:outer membrane-bounded periplasmic space"/>
    <property type="evidence" value="ECO:0007669"/>
    <property type="project" value="TreeGrafter"/>
</dbReference>
<feature type="chain" id="PRO_5015835749" evidence="2">
    <location>
        <begin position="29"/>
        <end position="340"/>
    </location>
</feature>
<dbReference type="GO" id="GO:0015888">
    <property type="term" value="P:thiamine transport"/>
    <property type="evidence" value="ECO:0007669"/>
    <property type="project" value="TreeGrafter"/>
</dbReference>
<dbReference type="GO" id="GO:0030976">
    <property type="term" value="F:thiamine pyrophosphate binding"/>
    <property type="evidence" value="ECO:0007669"/>
    <property type="project" value="TreeGrafter"/>
</dbReference>
<dbReference type="AlphaFoldDB" id="A0A2U8GQH0"/>
<organism evidence="3 4">
    <name type="scientific">Parazoarcus communis</name>
    <dbReference type="NCBI Taxonomy" id="41977"/>
    <lineage>
        <taxon>Bacteria</taxon>
        <taxon>Pseudomonadati</taxon>
        <taxon>Pseudomonadota</taxon>
        <taxon>Betaproteobacteria</taxon>
        <taxon>Rhodocyclales</taxon>
        <taxon>Zoogloeaceae</taxon>
        <taxon>Parazoarcus</taxon>
    </lineage>
</organism>
<evidence type="ECO:0000256" key="1">
    <source>
        <dbReference type="ARBA" id="ARBA00022729"/>
    </source>
</evidence>
<dbReference type="GO" id="GO:0030975">
    <property type="term" value="F:thiamine binding"/>
    <property type="evidence" value="ECO:0007669"/>
    <property type="project" value="TreeGrafter"/>
</dbReference>
<keyword evidence="4" id="KW-1185">Reference proteome</keyword>
<feature type="signal peptide" evidence="2">
    <location>
        <begin position="1"/>
        <end position="28"/>
    </location>
</feature>
<dbReference type="KEGG" id="acom:CEW83_11510"/>
<dbReference type="RefSeq" id="WP_108949469.1">
    <property type="nucleotide sequence ID" value="NZ_CP022187.1"/>
</dbReference>
<dbReference type="Proteomes" id="UP000244930">
    <property type="component" value="Chromosome"/>
</dbReference>
<dbReference type="SUPFAM" id="SSF53850">
    <property type="entry name" value="Periplasmic binding protein-like II"/>
    <property type="match status" value="1"/>
</dbReference>
<dbReference type="Gene3D" id="3.40.190.10">
    <property type="entry name" value="Periplasmic binding protein-like II"/>
    <property type="match status" value="2"/>
</dbReference>
<sequence length="340" mass="36754">MNFPKMRRFVAGIALAVTAVGTIASAHAEGHAICYNCPPEWADWGSQLKAINTRLGIQVPPDNKNSGQSIAALIAEKANPVADVVYLGGIAADPARDAGVLTPYQPKGWEKIPDGLKDPNGHWFAIHSGTLGLFVNTAALGGKPVPQRWSDLLKPEYKGMVGYLDPTSAAVGQLGVMAINLALGGSYDNIDPAIAFLNQLSKNQPIVPKQTSYARVISGEIPILIDYDFNAYRGQYSDKAPTRFVIPQEGTVVLPYVMGLVKGGPQADNGRKILDFVLSDESQTMWGNAYLRPVFAEHLSAEAKARFLPDADYARAKPVDLKKLAAAQPMIVERYRNEVK</sequence>
<dbReference type="PANTHER" id="PTHR30006:SF2">
    <property type="entry name" value="ABC TRANSPORTER SUBSTRATE-BINDING PROTEIN"/>
    <property type="match status" value="1"/>
</dbReference>
<proteinExistence type="predicted"/>
<dbReference type="EMBL" id="CP022187">
    <property type="protein sequence ID" value="AWI75764.1"/>
    <property type="molecule type" value="Genomic_DNA"/>
</dbReference>
<evidence type="ECO:0000313" key="3">
    <source>
        <dbReference type="EMBL" id="AWI75764.1"/>
    </source>
</evidence>
<name>A0A2U8GQH0_9RHOO</name>